<feature type="compositionally biased region" description="Basic and acidic residues" evidence="6">
    <location>
        <begin position="519"/>
        <end position="535"/>
    </location>
</feature>
<dbReference type="GO" id="GO:0004674">
    <property type="term" value="F:protein serine/threonine kinase activity"/>
    <property type="evidence" value="ECO:0007669"/>
    <property type="project" value="UniProtKB-KW"/>
</dbReference>
<feature type="compositionally biased region" description="Basic and acidic residues" evidence="6">
    <location>
        <begin position="736"/>
        <end position="751"/>
    </location>
</feature>
<evidence type="ECO:0000259" key="7">
    <source>
        <dbReference type="PROSITE" id="PS50011"/>
    </source>
</evidence>
<dbReference type="FunFam" id="3.30.200.20:FF:000259">
    <property type="entry name" value="Mitogen-activated protein kinase kinase kinase kinase 4"/>
    <property type="match status" value="1"/>
</dbReference>
<keyword evidence="3" id="KW-0723">Serine/threonine-protein kinase</keyword>
<feature type="region of interest" description="Disordered" evidence="6">
    <location>
        <begin position="306"/>
        <end position="347"/>
    </location>
</feature>
<reference evidence="8" key="2">
    <citation type="submission" date="2025-09" db="UniProtKB">
        <authorList>
            <consortium name="Ensembl"/>
        </authorList>
    </citation>
    <scope>IDENTIFICATION</scope>
</reference>
<feature type="compositionally biased region" description="Polar residues" evidence="6">
    <location>
        <begin position="696"/>
        <end position="706"/>
    </location>
</feature>
<dbReference type="SUPFAM" id="SSF56112">
    <property type="entry name" value="Protein kinase-like (PK-like)"/>
    <property type="match status" value="1"/>
</dbReference>
<dbReference type="Gene3D" id="3.30.200.20">
    <property type="entry name" value="Phosphorylase Kinase, domain 1"/>
    <property type="match status" value="1"/>
</dbReference>
<evidence type="ECO:0000313" key="8">
    <source>
        <dbReference type="Ensembl" id="ENSAZOP00000028800.1"/>
    </source>
</evidence>
<dbReference type="GO" id="GO:0005524">
    <property type="term" value="F:ATP binding"/>
    <property type="evidence" value="ECO:0007669"/>
    <property type="project" value="InterPro"/>
</dbReference>
<keyword evidence="5" id="KW-0418">Kinase</keyword>
<keyword evidence="9" id="KW-1185">Reference proteome</keyword>
<sequence>MANDSPAKSLVDIDLSSLRDPAGIFELVEVVGNGTYGQVYKSRTCCIKHIFVFCFFPKDEEEEIKLEINMLKKYSHHRNIATYYGAFIKKSPPGHDDQLWLVMEFCGAGSITDLVKNTKGNTLKEDWIAYISREILRGLAHLHAHHVIHRDIKGQNVLLTENAEVKLVDFGVSAQLDRTVGRRNTFIGTPYWMAPEVIACDENPDATYDYRSDLWSCGITAIEMAEGAPPLCDMHPMRALFLIPRNPPPRLKSKKWSKKFFSFIEGCLVKNYMQRPSTEQLLKHPFIRDQPNERQVRIQLKDHIDRTRKKRGEKDETEYEYSGSEEEEEEVPEQEGEPSSIVNVPGESTLRRDFLRLQQENKERSEALRRQQLLQEQQLREQEEYKRQLLAERQKRIEQQKEQRRRLEEQQRREREARRQQEREQRRREQEEKRRLEEMERRRKEEEERRRAEEEKRRVEREQEYRWREMEEHRQAERLQRQLQQEQAYLLSLQHDHRRQQQQQQQQQQERNKQSYHTPEPKPHYEPAERAREVQWSHLASLKNNVSPVSRSHSFSDPSPKFAHHHLRSQDPYPPSRSEVLNQSSDSKSEVPDPTQKAWARSDSDEVPPRVPVRTTSRSPVLSRRDSPLQGSGQQNNQAGQRNSTSNIEPRLLWERVEKLVPRPGSGSSSGSSNSGSQPGSHPGSQSGSGERFRMRSSSKSEGSPSQRHESAPKKPEEKKEVFRPIKPADLTALAKELRAVEDVRPPHKVTDYSSSSEESGTTDEEDDDMEQEGADESTSGPDDVRAVSTLNLSNGETESVKTMIVHDDVESEPALTPSKEGTLIVRQTQSASNTLQKHKSSSSFTPFIDPRLLQISPSSGTTVTSVVGFSSEAMRSEAIRQDPTRKGSVVNVNPTNTRPQSDTPEIRKYKKRFNSEILCAALWGVNLLVGTESGLMLLDRSGQGKVYPLINRRRFQQMDVLEGLNVLVTISGKFVQMTFFPSAAVISAWQLSNQDVICYWGLKTSSVSEYVEWEMLLQCREIGITWRECVWMAGGLQCVCDMRINEVRRQLGVASGLASH</sequence>
<dbReference type="PROSITE" id="PS00108">
    <property type="entry name" value="PROTEIN_KINASE_ST"/>
    <property type="match status" value="1"/>
</dbReference>
<dbReference type="InterPro" id="IPR001180">
    <property type="entry name" value="CNH_dom"/>
</dbReference>
<protein>
    <recommendedName>
        <fullName evidence="2">non-specific serine/threonine protein kinase</fullName>
        <ecNumber evidence="2">2.7.11.1</ecNumber>
    </recommendedName>
</protein>
<evidence type="ECO:0000256" key="6">
    <source>
        <dbReference type="SAM" id="MobiDB-lite"/>
    </source>
</evidence>
<dbReference type="InterPro" id="IPR000719">
    <property type="entry name" value="Prot_kinase_dom"/>
</dbReference>
<evidence type="ECO:0000256" key="2">
    <source>
        <dbReference type="ARBA" id="ARBA00012513"/>
    </source>
</evidence>
<feature type="compositionally biased region" description="Acidic residues" evidence="6">
    <location>
        <begin position="315"/>
        <end position="336"/>
    </location>
</feature>
<feature type="compositionally biased region" description="Polar residues" evidence="6">
    <location>
        <begin position="891"/>
        <end position="904"/>
    </location>
</feature>
<comment type="similarity">
    <text evidence="1">Belongs to the protein kinase superfamily. STE Ser/Thr protein kinase family. STE20 subfamily.</text>
</comment>
<feature type="compositionally biased region" description="Acidic residues" evidence="6">
    <location>
        <begin position="761"/>
        <end position="776"/>
    </location>
</feature>
<dbReference type="Pfam" id="PF00780">
    <property type="entry name" value="CNH"/>
    <property type="match status" value="1"/>
</dbReference>
<dbReference type="Gene3D" id="1.10.510.10">
    <property type="entry name" value="Transferase(Phosphotransferase) domain 1"/>
    <property type="match status" value="1"/>
</dbReference>
<evidence type="ECO:0000313" key="9">
    <source>
        <dbReference type="Proteomes" id="UP000694549"/>
    </source>
</evidence>
<dbReference type="InterPro" id="IPR011009">
    <property type="entry name" value="Kinase-like_dom_sf"/>
</dbReference>
<feature type="compositionally biased region" description="Basic and acidic residues" evidence="6">
    <location>
        <begin position="652"/>
        <end position="661"/>
    </location>
</feature>
<keyword evidence="4" id="KW-0808">Transferase</keyword>
<feature type="compositionally biased region" description="Low complexity" evidence="6">
    <location>
        <begin position="630"/>
        <end position="643"/>
    </location>
</feature>
<reference evidence="8" key="1">
    <citation type="submission" date="2025-08" db="UniProtKB">
        <authorList>
            <consortium name="Ensembl"/>
        </authorList>
    </citation>
    <scope>IDENTIFICATION</scope>
</reference>
<feature type="compositionally biased region" description="Basic and acidic residues" evidence="6">
    <location>
        <begin position="400"/>
        <end position="480"/>
    </location>
</feature>
<dbReference type="FunFam" id="1.10.510.10:FF:000003">
    <property type="entry name" value="TRAF2 and NCK-interacting protein kinase isoform 4"/>
    <property type="match status" value="1"/>
</dbReference>
<feature type="compositionally biased region" description="Basic and acidic residues" evidence="6">
    <location>
        <begin position="876"/>
        <end position="886"/>
    </location>
</feature>
<feature type="domain" description="Protein kinase" evidence="7">
    <location>
        <begin position="25"/>
        <end position="287"/>
    </location>
</feature>
<accession>A0A8B9VY15</accession>
<dbReference type="Pfam" id="PF00069">
    <property type="entry name" value="Pkinase"/>
    <property type="match status" value="1"/>
</dbReference>
<feature type="region of interest" description="Disordered" evidence="6">
    <location>
        <begin position="400"/>
        <end position="796"/>
    </location>
</feature>
<feature type="compositionally biased region" description="Basic and acidic residues" evidence="6">
    <location>
        <begin position="707"/>
        <end position="724"/>
    </location>
</feature>
<evidence type="ECO:0000256" key="4">
    <source>
        <dbReference type="ARBA" id="ARBA00022679"/>
    </source>
</evidence>
<dbReference type="PROSITE" id="PS50011">
    <property type="entry name" value="PROTEIN_KINASE_DOM"/>
    <property type="match status" value="1"/>
</dbReference>
<feature type="region of interest" description="Disordered" evidence="6">
    <location>
        <begin position="876"/>
        <end position="904"/>
    </location>
</feature>
<organism evidence="8 9">
    <name type="scientific">Anas zonorhyncha</name>
    <name type="common">Eastern spot-billed duck</name>
    <dbReference type="NCBI Taxonomy" id="75864"/>
    <lineage>
        <taxon>Eukaryota</taxon>
        <taxon>Metazoa</taxon>
        <taxon>Chordata</taxon>
        <taxon>Craniata</taxon>
        <taxon>Vertebrata</taxon>
        <taxon>Euteleostomi</taxon>
        <taxon>Archelosauria</taxon>
        <taxon>Archosauria</taxon>
        <taxon>Dinosauria</taxon>
        <taxon>Saurischia</taxon>
        <taxon>Theropoda</taxon>
        <taxon>Coelurosauria</taxon>
        <taxon>Aves</taxon>
        <taxon>Neognathae</taxon>
        <taxon>Galloanserae</taxon>
        <taxon>Anseriformes</taxon>
        <taxon>Anatidae</taxon>
        <taxon>Anatinae</taxon>
        <taxon>Anas</taxon>
    </lineage>
</organism>
<evidence type="ECO:0000256" key="3">
    <source>
        <dbReference type="ARBA" id="ARBA00022527"/>
    </source>
</evidence>
<evidence type="ECO:0000256" key="1">
    <source>
        <dbReference type="ARBA" id="ARBA00008874"/>
    </source>
</evidence>
<dbReference type="GO" id="GO:0005829">
    <property type="term" value="C:cytosol"/>
    <property type="evidence" value="ECO:0007669"/>
    <property type="project" value="TreeGrafter"/>
</dbReference>
<name>A0A8B9VY15_9AVES</name>
<dbReference type="PANTHER" id="PTHR47096">
    <property type="entry name" value="MISSHAPEN LIKE KINASE 1"/>
    <property type="match status" value="1"/>
</dbReference>
<dbReference type="AlphaFoldDB" id="A0A8B9VY15"/>
<feature type="compositionally biased region" description="Low complexity" evidence="6">
    <location>
        <begin position="664"/>
        <end position="690"/>
    </location>
</feature>
<dbReference type="InterPro" id="IPR008271">
    <property type="entry name" value="Ser/Thr_kinase_AS"/>
</dbReference>
<proteinExistence type="inferred from homology"/>
<dbReference type="Proteomes" id="UP000694549">
    <property type="component" value="Unplaced"/>
</dbReference>
<dbReference type="PANTHER" id="PTHR47096:SF1">
    <property type="entry name" value="MISSHAPEN LIKE KINASE 1"/>
    <property type="match status" value="1"/>
</dbReference>
<feature type="compositionally biased region" description="Polar residues" evidence="6">
    <location>
        <begin position="542"/>
        <end position="557"/>
    </location>
</feature>
<evidence type="ECO:0000256" key="5">
    <source>
        <dbReference type="ARBA" id="ARBA00022777"/>
    </source>
</evidence>
<dbReference type="InterPro" id="IPR051700">
    <property type="entry name" value="STE20_Ser-Thr_kinase"/>
</dbReference>
<dbReference type="SMART" id="SM00220">
    <property type="entry name" value="S_TKc"/>
    <property type="match status" value="1"/>
</dbReference>
<dbReference type="Ensembl" id="ENSAZOT00000030827.1">
    <property type="protein sequence ID" value="ENSAZOP00000028800.1"/>
    <property type="gene ID" value="ENSAZOG00000015228.1"/>
</dbReference>
<dbReference type="EC" id="2.7.11.1" evidence="2"/>